<organism evidence="2 3">
    <name type="scientific">Apiospora phragmitis</name>
    <dbReference type="NCBI Taxonomy" id="2905665"/>
    <lineage>
        <taxon>Eukaryota</taxon>
        <taxon>Fungi</taxon>
        <taxon>Dikarya</taxon>
        <taxon>Ascomycota</taxon>
        <taxon>Pezizomycotina</taxon>
        <taxon>Sordariomycetes</taxon>
        <taxon>Xylariomycetidae</taxon>
        <taxon>Amphisphaeriales</taxon>
        <taxon>Apiosporaceae</taxon>
        <taxon>Apiospora</taxon>
    </lineage>
</organism>
<gene>
    <name evidence="2" type="ORF">PG994_009485</name>
</gene>
<comment type="caution">
    <text evidence="2">The sequence shown here is derived from an EMBL/GenBank/DDBJ whole genome shotgun (WGS) entry which is preliminary data.</text>
</comment>
<dbReference type="GeneID" id="92093957"/>
<dbReference type="Pfam" id="PF08242">
    <property type="entry name" value="Methyltransf_12"/>
    <property type="match status" value="1"/>
</dbReference>
<proteinExistence type="predicted"/>
<dbReference type="InterPro" id="IPR029063">
    <property type="entry name" value="SAM-dependent_MTases_sf"/>
</dbReference>
<reference evidence="2 3" key="1">
    <citation type="submission" date="2023-01" db="EMBL/GenBank/DDBJ databases">
        <title>Analysis of 21 Apiospora genomes using comparative genomics revels a genus with tremendous synthesis potential of carbohydrate active enzymes and secondary metabolites.</title>
        <authorList>
            <person name="Sorensen T."/>
        </authorList>
    </citation>
    <scope>NUCLEOTIDE SEQUENCE [LARGE SCALE GENOMIC DNA]</scope>
    <source>
        <strain evidence="2 3">CBS 135458</strain>
    </source>
</reference>
<evidence type="ECO:0000313" key="3">
    <source>
        <dbReference type="Proteomes" id="UP001480595"/>
    </source>
</evidence>
<dbReference type="RefSeq" id="XP_066714483.1">
    <property type="nucleotide sequence ID" value="XM_066860894.1"/>
</dbReference>
<accession>A0ABR1UJF5</accession>
<name>A0ABR1UJF5_9PEZI</name>
<dbReference type="EMBL" id="JAQQWL010000009">
    <property type="protein sequence ID" value="KAK8059037.1"/>
    <property type="molecule type" value="Genomic_DNA"/>
</dbReference>
<dbReference type="InterPro" id="IPR013217">
    <property type="entry name" value="Methyltransf_12"/>
</dbReference>
<sequence length="233" mass="25341">MEARSITERNRDFFDKGAEQIYTIPWIRDLVSQISGFLSSHHEWLGIRAGEGPKRMISLPLLDCFAATRCIDLSGAMVAQYNANASGRGLSPGRMLAIQGDLLSPDAKENLADDPNWTGFDLIVISMALHHVTDHEAMVAKLAARLNPGGTLAIVDWVSKPEGLSGEEELAMKTHTSHGTITKHGFTRGEMGMYLAKAGLVEYDFTVATKCQMPPEAGGGERLAFAARARRVS</sequence>
<evidence type="ECO:0000259" key="1">
    <source>
        <dbReference type="Pfam" id="PF08242"/>
    </source>
</evidence>
<dbReference type="Proteomes" id="UP001480595">
    <property type="component" value="Unassembled WGS sequence"/>
</dbReference>
<dbReference type="SUPFAM" id="SSF53335">
    <property type="entry name" value="S-adenosyl-L-methionine-dependent methyltransferases"/>
    <property type="match status" value="1"/>
</dbReference>
<dbReference type="Gene3D" id="3.40.50.150">
    <property type="entry name" value="Vaccinia Virus protein VP39"/>
    <property type="match status" value="1"/>
</dbReference>
<evidence type="ECO:0000313" key="2">
    <source>
        <dbReference type="EMBL" id="KAK8059037.1"/>
    </source>
</evidence>
<feature type="domain" description="Methyltransferase type 12" evidence="1">
    <location>
        <begin position="65"/>
        <end position="152"/>
    </location>
</feature>
<keyword evidence="3" id="KW-1185">Reference proteome</keyword>
<protein>
    <submittedName>
        <fullName evidence="2">NADH-ubiquinone oxidoreductase</fullName>
    </submittedName>
</protein>